<evidence type="ECO:0000256" key="1">
    <source>
        <dbReference type="SAM" id="MobiDB-lite"/>
    </source>
</evidence>
<evidence type="ECO:0000313" key="2">
    <source>
        <dbReference type="EMBL" id="SMA48622.1"/>
    </source>
</evidence>
<dbReference type="Proteomes" id="UP000196573">
    <property type="component" value="Unassembled WGS sequence"/>
</dbReference>
<protein>
    <submittedName>
        <fullName evidence="2">Uncharacterized protein</fullName>
    </submittedName>
</protein>
<organism evidence="2 3">
    <name type="scientific">Parendozoicomonas haliclonae</name>
    <dbReference type="NCBI Taxonomy" id="1960125"/>
    <lineage>
        <taxon>Bacteria</taxon>
        <taxon>Pseudomonadati</taxon>
        <taxon>Pseudomonadota</taxon>
        <taxon>Gammaproteobacteria</taxon>
        <taxon>Oceanospirillales</taxon>
        <taxon>Endozoicomonadaceae</taxon>
        <taxon>Parendozoicomonas</taxon>
    </lineage>
</organism>
<evidence type="ECO:0000313" key="3">
    <source>
        <dbReference type="Proteomes" id="UP000196573"/>
    </source>
</evidence>
<accession>A0A1X7AL71</accession>
<name>A0A1X7AL71_9GAMM</name>
<keyword evidence="3" id="KW-1185">Reference proteome</keyword>
<gene>
    <name evidence="2" type="ORF">EHSB41UT_02816</name>
</gene>
<dbReference type="RefSeq" id="WP_133060522.1">
    <property type="nucleotide sequence ID" value="NZ_FWPT01000006.1"/>
</dbReference>
<dbReference type="AlphaFoldDB" id="A0A1X7AL71"/>
<dbReference type="EMBL" id="FWPT01000006">
    <property type="protein sequence ID" value="SMA48622.1"/>
    <property type="molecule type" value="Genomic_DNA"/>
</dbReference>
<proteinExistence type="predicted"/>
<reference evidence="2 3" key="1">
    <citation type="submission" date="2017-03" db="EMBL/GenBank/DDBJ databases">
        <authorList>
            <person name="Afonso C.L."/>
            <person name="Miller P.J."/>
            <person name="Scott M.A."/>
            <person name="Spackman E."/>
            <person name="Goraichik I."/>
            <person name="Dimitrov K.M."/>
            <person name="Suarez D.L."/>
            <person name="Swayne D.E."/>
        </authorList>
    </citation>
    <scope>NUCLEOTIDE SEQUENCE [LARGE SCALE GENOMIC DNA]</scope>
    <source>
        <strain evidence="2">SB41UT1</strain>
    </source>
</reference>
<feature type="region of interest" description="Disordered" evidence="1">
    <location>
        <begin position="35"/>
        <end position="58"/>
    </location>
</feature>
<sequence length="486" mass="54330">MGKSTRWSIPSGFALRVLLLGALVLLTGMKDTGPGSVPPSGAGAGQSKAQTSGQESYKVRDIKRSSLPAPIPYLLKSRCLHCVGLAGEYLFSRAAGYHFSLKGVATGKHYQFSFYPLPDKDAFLGELGRIRGPGGREFLAYFVMEQKNVKDQQTGPLQQTISVYAVPYTRKLEPNLRLNDCQFVVNATFRPVRDTGGRPRYMRISLRMERSGKARLMQDAGSFLESESTGTSVKDVTIPDSLGIPVLWPDFTRLGYENGIYMLPNRNALRDLLMDHLKKVYGNKTIEQVREEYKTETDEPDLLNLFTSLQAYNHQLSFLTFPENREPTPVQLDWHNAHHQIPQGGKNSPTVARKAQRKKSSLARPVLKRYGGEQKVATEAEGKPFQMLDDKTVKQLERKVQGKFNRGMDGYQAYAEAINELGLPEAELLSESHLVIKEKMQEMADTHADFLASKRGGKRPKARTKSGTLTIQNETGGFKLTIQKTR</sequence>